<dbReference type="OrthoDB" id="6143802at2759"/>
<reference evidence="3" key="1">
    <citation type="submission" date="2025-08" db="UniProtKB">
        <authorList>
            <consortium name="RefSeq"/>
        </authorList>
    </citation>
    <scope>IDENTIFICATION</scope>
    <source>
        <tissue evidence="3">Whole sample</tissue>
    </source>
</reference>
<dbReference type="KEGG" id="cvn:111103167"/>
<feature type="compositionally biased region" description="Basic and acidic residues" evidence="1">
    <location>
        <begin position="240"/>
        <end position="253"/>
    </location>
</feature>
<feature type="region of interest" description="Disordered" evidence="1">
    <location>
        <begin position="106"/>
        <end position="203"/>
    </location>
</feature>
<dbReference type="Proteomes" id="UP000694844">
    <property type="component" value="Chromosome 7"/>
</dbReference>
<gene>
    <name evidence="3" type="primary">LOC111103167</name>
</gene>
<feature type="compositionally biased region" description="Basic and acidic residues" evidence="1">
    <location>
        <begin position="380"/>
        <end position="397"/>
    </location>
</feature>
<evidence type="ECO:0000313" key="2">
    <source>
        <dbReference type="Proteomes" id="UP000694844"/>
    </source>
</evidence>
<proteinExistence type="predicted"/>
<sequence>MGTRETHRNTTETKTMPQRLIQRRPTMPMGKGEREVLSERRLQEPLVQSRTDLAGSDGHEISTLRRSDSYKEATSKDNRISVIFGINSDFHKIDYDREKYKTLPSQMGTVRLTSRTTSGQRRRSTASPMVDRQESGIVPSPDTDDDQKSTGSARKKKSRLQKVKERILHSFQRQRITDEEKRQKRRQKLEHQKKVKIRKKKMKSPSLEAIQELVSPEAAPPSRLKRIFSLRRTRRIYNGDADKLKDSTPKGEKGGPMVNGKSAGARGAPARGSQVTPLDSMDGPSNAVDTVFKTILLDELSREHSSDKKVNTPSARGKKANRGDLSLDLSSPNRRRKVFRRFSSKEEVKETVSHGSFRFQRKFVRQLSTYSDIEVDGGDEFDHPVSDKHHKDTRPFDNLSADEKEHRIAEVASRLKFIGDKAVERYNTESSSSAVESPQGQGHSGRADDRLVQQLVEAFRQEGDRFSQEYKLGSLTPVVIDIARQHTYAQFKSVVHASLQSSIGWDQIALYFHLTRTAVHVAKGSVSVAQMAYQYFRETYSGWVEERGGWETMLEETDCELD</sequence>
<feature type="compositionally biased region" description="Basic and acidic residues" evidence="1">
    <location>
        <begin position="57"/>
        <end position="74"/>
    </location>
</feature>
<feature type="compositionally biased region" description="Basic residues" evidence="1">
    <location>
        <begin position="183"/>
        <end position="203"/>
    </location>
</feature>
<evidence type="ECO:0000256" key="1">
    <source>
        <dbReference type="SAM" id="MobiDB-lite"/>
    </source>
</evidence>
<dbReference type="RefSeq" id="XP_022291932.1">
    <property type="nucleotide sequence ID" value="XM_022436224.1"/>
</dbReference>
<feature type="compositionally biased region" description="Basic and acidic residues" evidence="1">
    <location>
        <begin position="1"/>
        <end position="11"/>
    </location>
</feature>
<name>A0A8B8AK60_CRAVI</name>
<dbReference type="InterPro" id="IPR036834">
    <property type="entry name" value="Bcl-2-like_sf"/>
</dbReference>
<feature type="compositionally biased region" description="Basic and acidic residues" evidence="1">
    <location>
        <begin position="31"/>
        <end position="43"/>
    </location>
</feature>
<feature type="region of interest" description="Disordered" evidence="1">
    <location>
        <begin position="239"/>
        <end position="284"/>
    </location>
</feature>
<feature type="compositionally biased region" description="Polar residues" evidence="1">
    <location>
        <begin position="428"/>
        <end position="441"/>
    </location>
</feature>
<dbReference type="Gene3D" id="1.10.437.10">
    <property type="entry name" value="Blc2-like"/>
    <property type="match status" value="1"/>
</dbReference>
<evidence type="ECO:0000313" key="3">
    <source>
        <dbReference type="RefSeq" id="XP_022291932.1"/>
    </source>
</evidence>
<protein>
    <submittedName>
        <fullName evidence="3">Uncharacterized protein LOC111103167 isoform X1</fullName>
    </submittedName>
</protein>
<accession>A0A8B8AK60</accession>
<feature type="compositionally biased region" description="Low complexity" evidence="1">
    <location>
        <begin position="260"/>
        <end position="273"/>
    </location>
</feature>
<feature type="region of interest" description="Disordered" evidence="1">
    <location>
        <begin position="378"/>
        <end position="397"/>
    </location>
</feature>
<keyword evidence="2" id="KW-1185">Reference proteome</keyword>
<dbReference type="SUPFAM" id="SSF56854">
    <property type="entry name" value="Bcl-2 inhibitors of programmed cell death"/>
    <property type="match status" value="1"/>
</dbReference>
<dbReference type="GeneID" id="111103167"/>
<feature type="region of interest" description="Disordered" evidence="1">
    <location>
        <begin position="1"/>
        <end position="74"/>
    </location>
</feature>
<dbReference type="GO" id="GO:0042981">
    <property type="term" value="P:regulation of apoptotic process"/>
    <property type="evidence" value="ECO:0007669"/>
    <property type="project" value="InterPro"/>
</dbReference>
<organism evidence="2 3">
    <name type="scientific">Crassostrea virginica</name>
    <name type="common">Eastern oyster</name>
    <dbReference type="NCBI Taxonomy" id="6565"/>
    <lineage>
        <taxon>Eukaryota</taxon>
        <taxon>Metazoa</taxon>
        <taxon>Spiralia</taxon>
        <taxon>Lophotrochozoa</taxon>
        <taxon>Mollusca</taxon>
        <taxon>Bivalvia</taxon>
        <taxon>Autobranchia</taxon>
        <taxon>Pteriomorphia</taxon>
        <taxon>Ostreida</taxon>
        <taxon>Ostreoidea</taxon>
        <taxon>Ostreidae</taxon>
        <taxon>Crassostrea</taxon>
    </lineage>
</organism>
<dbReference type="AlphaFoldDB" id="A0A8B8AK60"/>
<feature type="region of interest" description="Disordered" evidence="1">
    <location>
        <begin position="302"/>
        <end position="330"/>
    </location>
</feature>
<feature type="region of interest" description="Disordered" evidence="1">
    <location>
        <begin position="428"/>
        <end position="447"/>
    </location>
</feature>